<dbReference type="GO" id="GO:0016491">
    <property type="term" value="F:oxidoreductase activity"/>
    <property type="evidence" value="ECO:0007669"/>
    <property type="project" value="UniProtKB-KW"/>
</dbReference>
<evidence type="ECO:0000256" key="4">
    <source>
        <dbReference type="RuleBase" id="RU361277"/>
    </source>
</evidence>
<comment type="cofactor">
    <cofactor evidence="4">
        <name>Zn(2+)</name>
        <dbReference type="ChEBI" id="CHEBI:29105"/>
    </cofactor>
</comment>
<dbReference type="InterPro" id="IPR020843">
    <property type="entry name" value="ER"/>
</dbReference>
<keyword evidence="3" id="KW-0560">Oxidoreductase</keyword>
<keyword evidence="2 4" id="KW-0862">Zinc</keyword>
<dbReference type="InterPro" id="IPR002328">
    <property type="entry name" value="ADH_Zn_CS"/>
</dbReference>
<dbReference type="SMART" id="SM00829">
    <property type="entry name" value="PKS_ER"/>
    <property type="match status" value="1"/>
</dbReference>
<dbReference type="PROSITE" id="PS00059">
    <property type="entry name" value="ADH_ZINC"/>
    <property type="match status" value="1"/>
</dbReference>
<organism evidence="6 7">
    <name type="scientific">Candidatus Alectryocaccomicrobium excrementavium</name>
    <dbReference type="NCBI Taxonomy" id="2840668"/>
    <lineage>
        <taxon>Bacteria</taxon>
        <taxon>Bacillati</taxon>
        <taxon>Bacillota</taxon>
        <taxon>Clostridia</taxon>
        <taxon>Candidatus Alectryocaccomicrobium</taxon>
    </lineage>
</organism>
<dbReference type="Pfam" id="PF08240">
    <property type="entry name" value="ADH_N"/>
    <property type="match status" value="1"/>
</dbReference>
<dbReference type="GO" id="GO:0008270">
    <property type="term" value="F:zinc ion binding"/>
    <property type="evidence" value="ECO:0007669"/>
    <property type="project" value="InterPro"/>
</dbReference>
<dbReference type="PANTHER" id="PTHR43401">
    <property type="entry name" value="L-THREONINE 3-DEHYDROGENASE"/>
    <property type="match status" value="1"/>
</dbReference>
<dbReference type="SUPFAM" id="SSF51735">
    <property type="entry name" value="NAD(P)-binding Rossmann-fold domains"/>
    <property type="match status" value="1"/>
</dbReference>
<dbReference type="Gene3D" id="3.90.180.10">
    <property type="entry name" value="Medium-chain alcohol dehydrogenases, catalytic domain"/>
    <property type="match status" value="1"/>
</dbReference>
<evidence type="ECO:0000313" key="7">
    <source>
        <dbReference type="Proteomes" id="UP000824140"/>
    </source>
</evidence>
<dbReference type="InterPro" id="IPR013154">
    <property type="entry name" value="ADH-like_N"/>
</dbReference>
<dbReference type="EMBL" id="DVJN01000142">
    <property type="protein sequence ID" value="HIS92780.1"/>
    <property type="molecule type" value="Genomic_DNA"/>
</dbReference>
<dbReference type="Pfam" id="PF00107">
    <property type="entry name" value="ADH_zinc_N"/>
    <property type="match status" value="1"/>
</dbReference>
<dbReference type="Proteomes" id="UP000824140">
    <property type="component" value="Unassembled WGS sequence"/>
</dbReference>
<proteinExistence type="inferred from homology"/>
<evidence type="ECO:0000256" key="1">
    <source>
        <dbReference type="ARBA" id="ARBA00022723"/>
    </source>
</evidence>
<name>A0A9D1G1L3_9FIRM</name>
<dbReference type="InterPro" id="IPR013149">
    <property type="entry name" value="ADH-like_C"/>
</dbReference>
<accession>A0A9D1G1L3</accession>
<dbReference type="InterPro" id="IPR050129">
    <property type="entry name" value="Zn_alcohol_dh"/>
</dbReference>
<gene>
    <name evidence="6" type="ORF">IAA84_07145</name>
</gene>
<keyword evidence="1 4" id="KW-0479">Metal-binding</keyword>
<dbReference type="InterPro" id="IPR036291">
    <property type="entry name" value="NAD(P)-bd_dom_sf"/>
</dbReference>
<feature type="domain" description="Enoyl reductase (ER)" evidence="5">
    <location>
        <begin position="14"/>
        <end position="354"/>
    </location>
</feature>
<sequence length="363" mass="39270">MNIPKTMRALVARGQGDYGLETVPVPAIGPDEILLRVEVCGICAGDLKATQPVARFWGGDGMPGYCEPPFIPGHEFVGVVAAKGERAAKEFAVGDRVCVEQIVPCGECRYCRDGRYWLCGPHDVFGFKQSLNGGMAEYVRLPRNARLYRVPDSFTLEQAALIEPYACSLHAVRRANIQVDDTVVLAGAGTLGLGMVGAIKLRNPRRLIVLDLSEERLRLARRFGADVTVRPGQDDAIKRVLELTDGYGCDVYIEATGHPSAVPQGLEMICKGGTFVEFSVFSGPATADWSIIGDAKEIEIRGSQLSPYCFPTTIENIANGKAPTDGVVTHRFALEDWAEAFRTAQSGAAIKVAVCPGQPMRQL</sequence>
<reference evidence="6" key="1">
    <citation type="submission" date="2020-10" db="EMBL/GenBank/DDBJ databases">
        <authorList>
            <person name="Gilroy R."/>
        </authorList>
    </citation>
    <scope>NUCLEOTIDE SEQUENCE</scope>
    <source>
        <strain evidence="6">13766</strain>
    </source>
</reference>
<comment type="similarity">
    <text evidence="4">Belongs to the zinc-containing alcohol dehydrogenase family.</text>
</comment>
<evidence type="ECO:0000256" key="2">
    <source>
        <dbReference type="ARBA" id="ARBA00022833"/>
    </source>
</evidence>
<dbReference type="Gene3D" id="3.40.50.720">
    <property type="entry name" value="NAD(P)-binding Rossmann-like Domain"/>
    <property type="match status" value="1"/>
</dbReference>
<protein>
    <submittedName>
        <fullName evidence="6">Alcohol dehydrogenase catalytic domain-containing protein</fullName>
    </submittedName>
</protein>
<dbReference type="AlphaFoldDB" id="A0A9D1G1L3"/>
<dbReference type="SUPFAM" id="SSF50129">
    <property type="entry name" value="GroES-like"/>
    <property type="match status" value="1"/>
</dbReference>
<reference evidence="6" key="2">
    <citation type="journal article" date="2021" name="PeerJ">
        <title>Extensive microbial diversity within the chicken gut microbiome revealed by metagenomics and culture.</title>
        <authorList>
            <person name="Gilroy R."/>
            <person name="Ravi A."/>
            <person name="Getino M."/>
            <person name="Pursley I."/>
            <person name="Horton D.L."/>
            <person name="Alikhan N.F."/>
            <person name="Baker D."/>
            <person name="Gharbi K."/>
            <person name="Hall N."/>
            <person name="Watson M."/>
            <person name="Adriaenssens E.M."/>
            <person name="Foster-Nyarko E."/>
            <person name="Jarju S."/>
            <person name="Secka A."/>
            <person name="Antonio M."/>
            <person name="Oren A."/>
            <person name="Chaudhuri R.R."/>
            <person name="La Ragione R."/>
            <person name="Hildebrand F."/>
            <person name="Pallen M.J."/>
        </authorList>
    </citation>
    <scope>NUCLEOTIDE SEQUENCE</scope>
    <source>
        <strain evidence="6">13766</strain>
    </source>
</reference>
<evidence type="ECO:0000259" key="5">
    <source>
        <dbReference type="SMART" id="SM00829"/>
    </source>
</evidence>
<evidence type="ECO:0000313" key="6">
    <source>
        <dbReference type="EMBL" id="HIS92780.1"/>
    </source>
</evidence>
<comment type="caution">
    <text evidence="6">The sequence shown here is derived from an EMBL/GenBank/DDBJ whole genome shotgun (WGS) entry which is preliminary data.</text>
</comment>
<evidence type="ECO:0000256" key="3">
    <source>
        <dbReference type="ARBA" id="ARBA00023002"/>
    </source>
</evidence>
<dbReference type="PANTHER" id="PTHR43401:SF2">
    <property type="entry name" value="L-THREONINE 3-DEHYDROGENASE"/>
    <property type="match status" value="1"/>
</dbReference>
<dbReference type="InterPro" id="IPR011032">
    <property type="entry name" value="GroES-like_sf"/>
</dbReference>